<dbReference type="InterPro" id="IPR050356">
    <property type="entry name" value="SulA_CellDiv_inhibitor"/>
</dbReference>
<accession>A0ABY5HH18</accession>
<dbReference type="CDD" id="cd03468">
    <property type="entry name" value="PolY_like"/>
    <property type="match status" value="1"/>
</dbReference>
<dbReference type="Proteomes" id="UP001058461">
    <property type="component" value="Chromosome"/>
</dbReference>
<dbReference type="InterPro" id="IPR001126">
    <property type="entry name" value="UmuC"/>
</dbReference>
<keyword evidence="1" id="KW-0227">DNA damage</keyword>
<organism evidence="3 4">
    <name type="scientific">Marinobacterium rhizophilum</name>
    <dbReference type="NCBI Taxonomy" id="420402"/>
    <lineage>
        <taxon>Bacteria</taxon>
        <taxon>Pseudomonadati</taxon>
        <taxon>Pseudomonadota</taxon>
        <taxon>Gammaproteobacteria</taxon>
        <taxon>Oceanospirillales</taxon>
        <taxon>Oceanospirillaceae</taxon>
        <taxon>Marinobacterium</taxon>
    </lineage>
</organism>
<dbReference type="PANTHER" id="PTHR35369:SF2">
    <property type="entry name" value="BLR3025 PROTEIN"/>
    <property type="match status" value="1"/>
</dbReference>
<dbReference type="InterPro" id="IPR043502">
    <property type="entry name" value="DNA/RNA_pol_sf"/>
</dbReference>
<protein>
    <submittedName>
        <fullName evidence="3">DNA polymerase Y family protein</fullName>
    </submittedName>
</protein>
<dbReference type="EMBL" id="CP073347">
    <property type="protein sequence ID" value="UTW11122.1"/>
    <property type="molecule type" value="Genomic_DNA"/>
</dbReference>
<dbReference type="Pfam" id="PF00817">
    <property type="entry name" value="IMS"/>
    <property type="match status" value="1"/>
</dbReference>
<name>A0ABY5HH18_9GAMM</name>
<gene>
    <name evidence="3" type="ORF">KDW95_17860</name>
</gene>
<proteinExistence type="predicted"/>
<dbReference type="RefSeq" id="WP_255853156.1">
    <property type="nucleotide sequence ID" value="NZ_CP073347.1"/>
</dbReference>
<reference evidence="3" key="1">
    <citation type="submission" date="2021-04" db="EMBL/GenBank/DDBJ databases">
        <title>Oceanospirillales bacteria with DddD are important DMSP degraders in coastal seawater.</title>
        <authorList>
            <person name="Liu J."/>
        </authorList>
    </citation>
    <scope>NUCLEOTIDE SEQUENCE</scope>
    <source>
        <strain evidence="3">D13-1</strain>
    </source>
</reference>
<evidence type="ECO:0000256" key="1">
    <source>
        <dbReference type="ARBA" id="ARBA00022763"/>
    </source>
</evidence>
<keyword evidence="4" id="KW-1185">Reference proteome</keyword>
<dbReference type="SUPFAM" id="SSF56672">
    <property type="entry name" value="DNA/RNA polymerases"/>
    <property type="match status" value="1"/>
</dbReference>
<evidence type="ECO:0000313" key="4">
    <source>
        <dbReference type="Proteomes" id="UP001058461"/>
    </source>
</evidence>
<evidence type="ECO:0000259" key="2">
    <source>
        <dbReference type="Pfam" id="PF00817"/>
    </source>
</evidence>
<feature type="domain" description="UmuC" evidence="2">
    <location>
        <begin position="35"/>
        <end position="147"/>
    </location>
</feature>
<evidence type="ECO:0000313" key="3">
    <source>
        <dbReference type="EMBL" id="UTW11122.1"/>
    </source>
</evidence>
<sequence length="470" mass="52770">MNGLWLYLHFPLLPLEMQCTADSRKAAVLLDARATRLELCNAAAQAQGLESGMTVAHALSLVPELHLLQANTQQAAQQLEGLALWSGRFSARVSLQPPCGLLLELESMLRYFRGLGALWENIQAQLQTLELSCISATGHTPLAARVLALDGGFCAAGATEHLQRLQSVPIERLELDARLCAQFRGLGFSRLGELLALPATELAHRFGAGLTAWLERLTGQSPDPPRYFTIPATFLRELPLAYEVERTEALLFGLRRLLVQLEGFLRAHYWRAVRLQLELLQRQGQQRLQLGHAQGAQSAEVWLELCRLRLERTVLARPVVGLRLGVTECRDIESGVEDLFSTARAKDAPAQLLSRLQMRLGKQALYRVMPSEDYRPERSWNRAPLEGPLPVLPVTAGLRPLWLLNAPERLPPDAVGCTVELLQGPERIVSGWWDQQPVRRDYYIGRWVDGRRGWLYREPDGGWYLHGWFG</sequence>
<dbReference type="PANTHER" id="PTHR35369">
    <property type="entry name" value="BLR3025 PROTEIN-RELATED"/>
    <property type="match status" value="1"/>
</dbReference>